<organism evidence="10 11">
    <name type="scientific">Hyphomonas oceanitis SCH89</name>
    <dbReference type="NCBI Taxonomy" id="1280953"/>
    <lineage>
        <taxon>Bacteria</taxon>
        <taxon>Pseudomonadati</taxon>
        <taxon>Pseudomonadota</taxon>
        <taxon>Alphaproteobacteria</taxon>
        <taxon>Hyphomonadales</taxon>
        <taxon>Hyphomonadaceae</taxon>
        <taxon>Hyphomonas</taxon>
    </lineage>
</organism>
<feature type="transmembrane region" description="Helical" evidence="8">
    <location>
        <begin position="128"/>
        <end position="146"/>
    </location>
</feature>
<evidence type="ECO:0000313" key="11">
    <source>
        <dbReference type="Proteomes" id="UP000024942"/>
    </source>
</evidence>
<feature type="transmembrane region" description="Helical" evidence="8">
    <location>
        <begin position="267"/>
        <end position="289"/>
    </location>
</feature>
<evidence type="ECO:0000256" key="3">
    <source>
        <dbReference type="ARBA" id="ARBA00022448"/>
    </source>
</evidence>
<keyword evidence="5 8" id="KW-0812">Transmembrane</keyword>
<dbReference type="InterPro" id="IPR000620">
    <property type="entry name" value="EamA_dom"/>
</dbReference>
<dbReference type="RefSeq" id="WP_035538555.1">
    <property type="nucleotide sequence ID" value="NZ_ARYL01000015.1"/>
</dbReference>
<accession>A0A059G705</accession>
<comment type="caution">
    <text evidence="10">The sequence shown here is derived from an EMBL/GenBank/DDBJ whole genome shotgun (WGS) entry which is preliminary data.</text>
</comment>
<dbReference type="NCBIfam" id="TIGR00688">
    <property type="entry name" value="rarD"/>
    <property type="match status" value="1"/>
</dbReference>
<feature type="transmembrane region" description="Helical" evidence="8">
    <location>
        <begin position="7"/>
        <end position="28"/>
    </location>
</feature>
<proteinExistence type="inferred from homology"/>
<sequence length="304" mass="33386">MSTSSSLRLGFPAALGAYVIWGSLPLYIRAMSHVGAVELLAHRIIWSIPTAILLIAVAANWRDIRTAFKWQNLKWLALSGILIGVNWLIYIWAVNQGRTMEASLGYYINPLVNVLFGMLIFSERLRPAQWVAVVIAAIGVGVMAIAFGHIPWVALGLCFSFAFYSVIRKKVAIDSRAGFLVEVVVLAPLALAWFAWFLQQPEGRLMGEGGWDNLLLVLAGPITATPLILFGLAAKRLKLSTIGMMQYIGPTLQFLIATLVFREAFGWTHAVAFGFIWAALAIFTTDSVLGEAKARRLARTARPA</sequence>
<evidence type="ECO:0000256" key="5">
    <source>
        <dbReference type="ARBA" id="ARBA00022692"/>
    </source>
</evidence>
<feature type="transmembrane region" description="Helical" evidence="8">
    <location>
        <begin position="73"/>
        <end position="92"/>
    </location>
</feature>
<dbReference type="PANTHER" id="PTHR22911">
    <property type="entry name" value="ACYL-MALONYL CONDENSING ENZYME-RELATED"/>
    <property type="match status" value="1"/>
</dbReference>
<dbReference type="EMBL" id="ARYL01000015">
    <property type="protein sequence ID" value="KDA02350.1"/>
    <property type="molecule type" value="Genomic_DNA"/>
</dbReference>
<dbReference type="OrthoDB" id="369870at2"/>
<dbReference type="Proteomes" id="UP000024942">
    <property type="component" value="Unassembled WGS sequence"/>
</dbReference>
<name>A0A059G705_9PROT</name>
<keyword evidence="6 8" id="KW-1133">Transmembrane helix</keyword>
<dbReference type="InterPro" id="IPR037185">
    <property type="entry name" value="EmrE-like"/>
</dbReference>
<evidence type="ECO:0000256" key="7">
    <source>
        <dbReference type="ARBA" id="ARBA00023136"/>
    </source>
</evidence>
<keyword evidence="4" id="KW-1003">Cell membrane</keyword>
<dbReference type="Gene3D" id="1.10.3730.20">
    <property type="match status" value="1"/>
</dbReference>
<keyword evidence="11" id="KW-1185">Reference proteome</keyword>
<evidence type="ECO:0000256" key="2">
    <source>
        <dbReference type="ARBA" id="ARBA00007362"/>
    </source>
</evidence>
<feature type="transmembrane region" description="Helical" evidence="8">
    <location>
        <begin position="40"/>
        <end position="61"/>
    </location>
</feature>
<dbReference type="GO" id="GO:0005886">
    <property type="term" value="C:plasma membrane"/>
    <property type="evidence" value="ECO:0007669"/>
    <property type="project" value="UniProtKB-SubCell"/>
</dbReference>
<feature type="transmembrane region" description="Helical" evidence="8">
    <location>
        <begin position="104"/>
        <end position="121"/>
    </location>
</feature>
<reference evidence="10 11" key="1">
    <citation type="journal article" date="2014" name="Antonie Van Leeuwenhoek">
        <title>Hyphomonas beringensis sp. nov. and Hyphomonas chukchiensis sp. nov., isolated from surface seawater of the Bering Sea and Chukchi Sea.</title>
        <authorList>
            <person name="Li C."/>
            <person name="Lai Q."/>
            <person name="Li G."/>
            <person name="Dong C."/>
            <person name="Wang J."/>
            <person name="Liao Y."/>
            <person name="Shao Z."/>
        </authorList>
    </citation>
    <scope>NUCLEOTIDE SEQUENCE [LARGE SCALE GENOMIC DNA]</scope>
    <source>
        <strain evidence="10 11">SCH89</strain>
    </source>
</reference>
<dbReference type="PATRIC" id="fig|1280953.3.peg.2287"/>
<dbReference type="SUPFAM" id="SSF103481">
    <property type="entry name" value="Multidrug resistance efflux transporter EmrE"/>
    <property type="match status" value="2"/>
</dbReference>
<feature type="transmembrane region" description="Helical" evidence="8">
    <location>
        <begin position="152"/>
        <end position="167"/>
    </location>
</feature>
<evidence type="ECO:0000256" key="1">
    <source>
        <dbReference type="ARBA" id="ARBA00004651"/>
    </source>
</evidence>
<gene>
    <name evidence="10" type="ORF">HOC_11338</name>
</gene>
<evidence type="ECO:0000259" key="9">
    <source>
        <dbReference type="Pfam" id="PF00892"/>
    </source>
</evidence>
<dbReference type="PANTHER" id="PTHR22911:SF137">
    <property type="entry name" value="SOLUTE CARRIER FAMILY 35 MEMBER G2-RELATED"/>
    <property type="match status" value="1"/>
</dbReference>
<dbReference type="Pfam" id="PF00892">
    <property type="entry name" value="EamA"/>
    <property type="match status" value="1"/>
</dbReference>
<dbReference type="eggNOG" id="COG2962">
    <property type="taxonomic scope" value="Bacteria"/>
</dbReference>
<feature type="transmembrane region" description="Helical" evidence="8">
    <location>
        <begin position="179"/>
        <end position="198"/>
    </location>
</feature>
<evidence type="ECO:0000256" key="4">
    <source>
        <dbReference type="ARBA" id="ARBA00022475"/>
    </source>
</evidence>
<evidence type="ECO:0000256" key="8">
    <source>
        <dbReference type="SAM" id="Phobius"/>
    </source>
</evidence>
<protein>
    <submittedName>
        <fullName evidence="10">Chloramphenicol-sensitivity protein (RarD) family protein</fullName>
    </submittedName>
</protein>
<comment type="subcellular location">
    <subcellularLocation>
        <location evidence="1">Cell membrane</location>
        <topology evidence="1">Multi-pass membrane protein</topology>
    </subcellularLocation>
</comment>
<evidence type="ECO:0000256" key="6">
    <source>
        <dbReference type="ARBA" id="ARBA00022989"/>
    </source>
</evidence>
<dbReference type="AlphaFoldDB" id="A0A059G705"/>
<keyword evidence="7 8" id="KW-0472">Membrane</keyword>
<keyword evidence="3" id="KW-0813">Transport</keyword>
<feature type="transmembrane region" description="Helical" evidence="8">
    <location>
        <begin position="210"/>
        <end position="232"/>
    </location>
</feature>
<feature type="transmembrane region" description="Helical" evidence="8">
    <location>
        <begin position="244"/>
        <end position="261"/>
    </location>
</feature>
<dbReference type="InterPro" id="IPR004626">
    <property type="entry name" value="RarD"/>
</dbReference>
<evidence type="ECO:0000313" key="10">
    <source>
        <dbReference type="EMBL" id="KDA02350.1"/>
    </source>
</evidence>
<feature type="domain" description="EamA" evidence="9">
    <location>
        <begin position="10"/>
        <end position="143"/>
    </location>
</feature>
<comment type="similarity">
    <text evidence="2">Belongs to the EamA transporter family.</text>
</comment>